<evidence type="ECO:0000313" key="3">
    <source>
        <dbReference type="Proteomes" id="UP000237105"/>
    </source>
</evidence>
<dbReference type="EMBL" id="JXTB01000441">
    <property type="protein sequence ID" value="PON40325.1"/>
    <property type="molecule type" value="Genomic_DNA"/>
</dbReference>
<organism evidence="2 3">
    <name type="scientific">Parasponia andersonii</name>
    <name type="common">Sponia andersonii</name>
    <dbReference type="NCBI Taxonomy" id="3476"/>
    <lineage>
        <taxon>Eukaryota</taxon>
        <taxon>Viridiplantae</taxon>
        <taxon>Streptophyta</taxon>
        <taxon>Embryophyta</taxon>
        <taxon>Tracheophyta</taxon>
        <taxon>Spermatophyta</taxon>
        <taxon>Magnoliopsida</taxon>
        <taxon>eudicotyledons</taxon>
        <taxon>Gunneridae</taxon>
        <taxon>Pentapetalae</taxon>
        <taxon>rosids</taxon>
        <taxon>fabids</taxon>
        <taxon>Rosales</taxon>
        <taxon>Cannabaceae</taxon>
        <taxon>Parasponia</taxon>
    </lineage>
</organism>
<sequence>MGAINTWVAGPYRPKVVSALAKGKLEIGPTSLSNEKPFSCTPSKRAAKRRPTGPPVHTFNLIWMMAWQHAIRDFQSPQALNNTRTPPFSLAFRWGLG</sequence>
<evidence type="ECO:0000256" key="1">
    <source>
        <dbReference type="SAM" id="MobiDB-lite"/>
    </source>
</evidence>
<feature type="region of interest" description="Disordered" evidence="1">
    <location>
        <begin position="31"/>
        <end position="55"/>
    </location>
</feature>
<dbReference type="OrthoDB" id="10295054at2759"/>
<accession>A0A2P5AUW9</accession>
<reference evidence="3" key="1">
    <citation type="submission" date="2016-06" db="EMBL/GenBank/DDBJ databases">
        <title>Parallel loss of symbiosis genes in relatives of nitrogen-fixing non-legume Parasponia.</title>
        <authorList>
            <person name="Van Velzen R."/>
            <person name="Holmer R."/>
            <person name="Bu F."/>
            <person name="Rutten L."/>
            <person name="Van Zeijl A."/>
            <person name="Liu W."/>
            <person name="Santuari L."/>
            <person name="Cao Q."/>
            <person name="Sharma T."/>
            <person name="Shen D."/>
            <person name="Roswanjaya Y."/>
            <person name="Wardhani T."/>
            <person name="Kalhor M.S."/>
            <person name="Jansen J."/>
            <person name="Van den Hoogen J."/>
            <person name="Gungor B."/>
            <person name="Hartog M."/>
            <person name="Hontelez J."/>
            <person name="Verver J."/>
            <person name="Yang W.-C."/>
            <person name="Schijlen E."/>
            <person name="Repin R."/>
            <person name="Schilthuizen M."/>
            <person name="Schranz E."/>
            <person name="Heidstra R."/>
            <person name="Miyata K."/>
            <person name="Fedorova E."/>
            <person name="Kohlen W."/>
            <person name="Bisseling T."/>
            <person name="Smit S."/>
            <person name="Geurts R."/>
        </authorList>
    </citation>
    <scope>NUCLEOTIDE SEQUENCE [LARGE SCALE GENOMIC DNA]</scope>
    <source>
        <strain evidence="3">cv. WU1-14</strain>
    </source>
</reference>
<evidence type="ECO:0000313" key="2">
    <source>
        <dbReference type="EMBL" id="PON40325.1"/>
    </source>
</evidence>
<name>A0A2P5AUW9_PARAD</name>
<dbReference type="AlphaFoldDB" id="A0A2P5AUW9"/>
<gene>
    <name evidence="2" type="ORF">PanWU01x14_298120</name>
</gene>
<dbReference type="Proteomes" id="UP000237105">
    <property type="component" value="Unassembled WGS sequence"/>
</dbReference>
<protein>
    <submittedName>
        <fullName evidence="2">Uncharacterized protein</fullName>
    </submittedName>
</protein>
<feature type="compositionally biased region" description="Polar residues" evidence="1">
    <location>
        <begin position="31"/>
        <end position="42"/>
    </location>
</feature>
<proteinExistence type="predicted"/>
<comment type="caution">
    <text evidence="2">The sequence shown here is derived from an EMBL/GenBank/DDBJ whole genome shotgun (WGS) entry which is preliminary data.</text>
</comment>
<keyword evidence="3" id="KW-1185">Reference proteome</keyword>